<evidence type="ECO:0000259" key="1">
    <source>
        <dbReference type="PROSITE" id="PS50853"/>
    </source>
</evidence>
<organism evidence="2 3">
    <name type="scientific">Candidatus Sungiibacteriota bacterium</name>
    <dbReference type="NCBI Taxonomy" id="2750080"/>
    <lineage>
        <taxon>Bacteria</taxon>
        <taxon>Candidatus Sungiibacteriota</taxon>
    </lineage>
</organism>
<feature type="non-terminal residue" evidence="2">
    <location>
        <position position="596"/>
    </location>
</feature>
<reference evidence="2" key="1">
    <citation type="submission" date="2020-07" db="EMBL/GenBank/DDBJ databases">
        <title>Huge and variable diversity of episymbiotic CPR bacteria and DPANN archaea in groundwater ecosystems.</title>
        <authorList>
            <person name="He C.Y."/>
            <person name="Keren R."/>
            <person name="Whittaker M."/>
            <person name="Farag I.F."/>
            <person name="Doudna J."/>
            <person name="Cate J.H.D."/>
            <person name="Banfield J.F."/>
        </authorList>
    </citation>
    <scope>NUCLEOTIDE SEQUENCE</scope>
    <source>
        <strain evidence="2">NC_groundwater_193_Ag_S-0.1um_51_7</strain>
    </source>
</reference>
<evidence type="ECO:0000313" key="2">
    <source>
        <dbReference type="EMBL" id="MBI2097008.1"/>
    </source>
</evidence>
<dbReference type="EMBL" id="JACOZA010000072">
    <property type="protein sequence ID" value="MBI2097008.1"/>
    <property type="molecule type" value="Genomic_DNA"/>
</dbReference>
<proteinExistence type="predicted"/>
<dbReference type="SUPFAM" id="SSF49265">
    <property type="entry name" value="Fibronectin type III"/>
    <property type="match status" value="1"/>
</dbReference>
<dbReference type="InterPro" id="IPR003961">
    <property type="entry name" value="FN3_dom"/>
</dbReference>
<dbReference type="PROSITE" id="PS50853">
    <property type="entry name" value="FN3"/>
    <property type="match status" value="1"/>
</dbReference>
<accession>A0A931SBT3</accession>
<dbReference type="AlphaFoldDB" id="A0A931SBT3"/>
<gene>
    <name evidence="2" type="ORF">HYT40_02555</name>
</gene>
<name>A0A931SBT3_9BACT</name>
<comment type="caution">
    <text evidence="2">The sequence shown here is derived from an EMBL/GenBank/DDBJ whole genome shotgun (WGS) entry which is preliminary data.</text>
</comment>
<dbReference type="Proteomes" id="UP000724148">
    <property type="component" value="Unassembled WGS sequence"/>
</dbReference>
<dbReference type="Gene3D" id="2.60.40.10">
    <property type="entry name" value="Immunoglobulins"/>
    <property type="match status" value="1"/>
</dbReference>
<feature type="domain" description="Fibronectin type-III" evidence="1">
    <location>
        <begin position="58"/>
        <end position="160"/>
    </location>
</feature>
<evidence type="ECO:0000313" key="3">
    <source>
        <dbReference type="Proteomes" id="UP000724148"/>
    </source>
</evidence>
<dbReference type="InterPro" id="IPR036116">
    <property type="entry name" value="FN3_sf"/>
</dbReference>
<dbReference type="InterPro" id="IPR013783">
    <property type="entry name" value="Ig-like_fold"/>
</dbReference>
<protein>
    <submittedName>
        <fullName evidence="2">Fibronectin type III domain-containing protein</fullName>
    </submittedName>
</protein>
<sequence length="596" mass="65607">MKPNSFYSPPSVAVLLLVAVMIFAYAAMRAPDPLFHWLRIDQRGSPAATLQTAAVYQTQQNITLRSLTSQVVAVTWSTASPMYASVEYKTTPFIGNTREGSFFPLTSMSPVNYTKVASTRNDLCLTDLTPSTLYYVRVWNKDSQGVESVSPVFTVSTPSPPANAFTFSKQWFGLQLAGEWRSLDSEKYDAWNKDYIRNIRVLEQWDELQPSPNQYIWSFQKNGKGYGIDDQLAEILQRDAQQPKLGSSKFIRMVLQHGGSAYGPQVPTWANEGVETLPNAKNPDDDKFLRWDPQYSCRLWQAIKTMGDRYDTNPKINTVSMPTNSRTGEMPASPSMIALWQQLNYSNNDIARNLKWYYESNANVFSESFPQKRFEMNMGQIQVPDPDNGGIDVSLSILDELATLYPKRITYGSTGAGGIRATYINRYQNKTPVGIYTEIPDANSVTPDLDLQNFFTTYIWPIGDTGGMMGYVTIKDDGLGISPTRGCGGPIGCWKDYQPLINVLNFAESKFLSYRGGPPPPPPPTLNYSLSTSGGITVVQGNSGLNTLTATLSSGTSQSISFSASGLPAGASSSFSPTSCTPTCTSTLTISTTAST</sequence>